<sequence length="299" mass="32185">MLLALFGLVAQATDAATFANFSAARHNRFLADGSLNPDFWLDHSLLTGVAVSRAVLVTPQHYITATHTATIDPTFVAADGTRHTYTASSSTVLQTILQNDFTKDDGTFLPAGSLHFSDLKLVRLSAPISPSDGITPMAVLGGGYYDMLGRSMILQGQGSQFGSDTIDFTQTEELNTGAISESLIYRWDHPLGGGGPDELTLVGGDSGEGAFIEIGGQYVLTGTNMGIGTDDATGFKYSFNTFIMPHLDEIETTIAADGYSLTVVAVPEPSLLLSAFFIMSTLWVGRRTKRFRWHEPTMR</sequence>
<keyword evidence="1" id="KW-0812">Transmembrane</keyword>
<dbReference type="RefSeq" id="WP_230276262.1">
    <property type="nucleotide sequence ID" value="NZ_JAJKFW010000056.1"/>
</dbReference>
<organism evidence="2 3">
    <name type="scientific">Rhodopirellula halodulae</name>
    <dbReference type="NCBI Taxonomy" id="2894198"/>
    <lineage>
        <taxon>Bacteria</taxon>
        <taxon>Pseudomonadati</taxon>
        <taxon>Planctomycetota</taxon>
        <taxon>Planctomycetia</taxon>
        <taxon>Pirellulales</taxon>
        <taxon>Pirellulaceae</taxon>
        <taxon>Rhodopirellula</taxon>
    </lineage>
</organism>
<accession>A0ABS8NM03</accession>
<dbReference type="Proteomes" id="UP001430306">
    <property type="component" value="Unassembled WGS sequence"/>
</dbReference>
<keyword evidence="1" id="KW-1133">Transmembrane helix</keyword>
<name>A0ABS8NM03_9BACT</name>
<reference evidence="2" key="1">
    <citation type="submission" date="2021-11" db="EMBL/GenBank/DDBJ databases">
        <title>Genome sequence.</title>
        <authorList>
            <person name="Sun Q."/>
        </authorList>
    </citation>
    <scope>NUCLEOTIDE SEQUENCE</scope>
    <source>
        <strain evidence="2">JC740</strain>
    </source>
</reference>
<evidence type="ECO:0000313" key="2">
    <source>
        <dbReference type="EMBL" id="MCC9644541.1"/>
    </source>
</evidence>
<comment type="caution">
    <text evidence="2">The sequence shown here is derived from an EMBL/GenBank/DDBJ whole genome shotgun (WGS) entry which is preliminary data.</text>
</comment>
<dbReference type="SUPFAM" id="SSF50494">
    <property type="entry name" value="Trypsin-like serine proteases"/>
    <property type="match status" value="1"/>
</dbReference>
<dbReference type="Gene3D" id="2.40.10.10">
    <property type="entry name" value="Trypsin-like serine proteases"/>
    <property type="match status" value="1"/>
</dbReference>
<keyword evidence="3" id="KW-1185">Reference proteome</keyword>
<gene>
    <name evidence="2" type="ORF">LOC71_19890</name>
</gene>
<evidence type="ECO:0000313" key="3">
    <source>
        <dbReference type="Proteomes" id="UP001430306"/>
    </source>
</evidence>
<feature type="transmembrane region" description="Helical" evidence="1">
    <location>
        <begin position="269"/>
        <end position="285"/>
    </location>
</feature>
<evidence type="ECO:0000256" key="1">
    <source>
        <dbReference type="SAM" id="Phobius"/>
    </source>
</evidence>
<keyword evidence="1" id="KW-0472">Membrane</keyword>
<dbReference type="InterPro" id="IPR043504">
    <property type="entry name" value="Peptidase_S1_PA_chymotrypsin"/>
</dbReference>
<dbReference type="InterPro" id="IPR009003">
    <property type="entry name" value="Peptidase_S1_PA"/>
</dbReference>
<proteinExistence type="predicted"/>
<protein>
    <submittedName>
        <fullName evidence="2">PEP-CTERM sorting domain-containing protein</fullName>
    </submittedName>
</protein>
<dbReference type="EMBL" id="JAJKFW010000056">
    <property type="protein sequence ID" value="MCC9644541.1"/>
    <property type="molecule type" value="Genomic_DNA"/>
</dbReference>